<dbReference type="AlphaFoldDB" id="A0AA39LE86"/>
<evidence type="ECO:0000256" key="1">
    <source>
        <dbReference type="SAM" id="Phobius"/>
    </source>
</evidence>
<name>A0AA39LE86_9BILA</name>
<organism evidence="2 3">
    <name type="scientific">Steinernema hermaphroditum</name>
    <dbReference type="NCBI Taxonomy" id="289476"/>
    <lineage>
        <taxon>Eukaryota</taxon>
        <taxon>Metazoa</taxon>
        <taxon>Ecdysozoa</taxon>
        <taxon>Nematoda</taxon>
        <taxon>Chromadorea</taxon>
        <taxon>Rhabditida</taxon>
        <taxon>Tylenchina</taxon>
        <taxon>Panagrolaimomorpha</taxon>
        <taxon>Strongyloidoidea</taxon>
        <taxon>Steinernematidae</taxon>
        <taxon>Steinernema</taxon>
    </lineage>
</organism>
<feature type="transmembrane region" description="Helical" evidence="1">
    <location>
        <begin position="104"/>
        <end position="122"/>
    </location>
</feature>
<dbReference type="Proteomes" id="UP001175271">
    <property type="component" value="Unassembled WGS sequence"/>
</dbReference>
<dbReference type="EMBL" id="JAUCMV010000005">
    <property type="protein sequence ID" value="KAK0394007.1"/>
    <property type="molecule type" value="Genomic_DNA"/>
</dbReference>
<feature type="transmembrane region" description="Helical" evidence="1">
    <location>
        <begin position="44"/>
        <end position="64"/>
    </location>
</feature>
<gene>
    <name evidence="2" type="ORF">QR680_000524</name>
</gene>
<accession>A0AA39LE86</accession>
<evidence type="ECO:0000313" key="2">
    <source>
        <dbReference type="EMBL" id="KAK0394007.1"/>
    </source>
</evidence>
<comment type="caution">
    <text evidence="2">The sequence shown here is derived from an EMBL/GenBank/DDBJ whole genome shotgun (WGS) entry which is preliminary data.</text>
</comment>
<protein>
    <submittedName>
        <fullName evidence="2">Uncharacterized protein</fullName>
    </submittedName>
</protein>
<proteinExistence type="predicted"/>
<keyword evidence="1" id="KW-1133">Transmembrane helix</keyword>
<keyword evidence="1" id="KW-0472">Membrane</keyword>
<evidence type="ECO:0000313" key="3">
    <source>
        <dbReference type="Proteomes" id="UP001175271"/>
    </source>
</evidence>
<keyword evidence="1" id="KW-0812">Transmembrane</keyword>
<sequence length="159" mass="17874">MGSQNSTHPTAEEYPTTNASLSDLLKITDVSSTEDDNAMSTFTIHVYLGFLTLMMLLALLFILANRFGWVTAAVYKFGRKLITPSTPQLQTRGMSHTYNIDTRYIVLLATLGIIAAVVYMVLERYWYPAPKPANENQKSIIEQVFNITIPANNQNENHL</sequence>
<reference evidence="2" key="1">
    <citation type="submission" date="2023-06" db="EMBL/GenBank/DDBJ databases">
        <title>Genomic analysis of the entomopathogenic nematode Steinernema hermaphroditum.</title>
        <authorList>
            <person name="Schwarz E.M."/>
            <person name="Heppert J.K."/>
            <person name="Baniya A."/>
            <person name="Schwartz H.T."/>
            <person name="Tan C.-H."/>
            <person name="Antoshechkin I."/>
            <person name="Sternberg P.W."/>
            <person name="Goodrich-Blair H."/>
            <person name="Dillman A.R."/>
        </authorList>
    </citation>
    <scope>NUCLEOTIDE SEQUENCE</scope>
    <source>
        <strain evidence="2">PS9179</strain>
        <tissue evidence="2">Whole animal</tissue>
    </source>
</reference>
<keyword evidence="3" id="KW-1185">Reference proteome</keyword>